<gene>
    <name evidence="2" type="ORF">OUZ56_021628</name>
</gene>
<organism evidence="2 3">
    <name type="scientific">Daphnia magna</name>
    <dbReference type="NCBI Taxonomy" id="35525"/>
    <lineage>
        <taxon>Eukaryota</taxon>
        <taxon>Metazoa</taxon>
        <taxon>Ecdysozoa</taxon>
        <taxon>Arthropoda</taxon>
        <taxon>Crustacea</taxon>
        <taxon>Branchiopoda</taxon>
        <taxon>Diplostraca</taxon>
        <taxon>Cladocera</taxon>
        <taxon>Anomopoda</taxon>
        <taxon>Daphniidae</taxon>
        <taxon>Daphnia</taxon>
    </lineage>
</organism>
<sequence>MRAPSRPQKTTRQLMAHATPVAPKAKLGKPSFFNTLGKSILTTFSPKSAERRQPAVDDDCYSDDDYYEDENDYLVEPKPLPGNFSFEETRAAFLSKGKGLHSPSNPIRNLIGETSSQRQDDRAHAVSKSLPRTPVTHTRLYPELNADVEDVELRTEEAPEQSGPGLTVRKNRNIRVKGQPPTRVSERNRNKAFQPLVPETIKPVESTLINDIYLKLESDPESADENDDFSSVKSHNDLEVEQDLERTRERVEEDLRGKEKVETPADDQSLPPLKYSSTPISRYQNFYTDQSQQTTEKLAPTNQVGTQTISPSTRLVGTQTTLPPFEKPQPSSSKQIETKFTPYKSVNFKLTPSQQTIDTNPPRPTMAHPNPYETLYKCLRETGASREEAAAGAKAALALTKTACGASEFRAVDIVEKEANCSTATNQSYYNSQKLLQNQQQQTIALLAQVPAFNGMGSTKFEDWIQHFERNLHERFHGGDNRKMYFTEFKNCIRNSGESIRDYACRLQKLYSFAYPTEVGKTIDADVLKLRETMLMDGFLGGLKSNLRERMSFKDYRNLNDLVKATEKCAAILNEAKLEKRSVEFVNAVSANANAQELRETKTRSRN</sequence>
<keyword evidence="3" id="KW-1185">Reference proteome</keyword>
<name>A0ABR0AU33_9CRUS</name>
<proteinExistence type="predicted"/>
<dbReference type="PANTHER" id="PTHR33223:SF6">
    <property type="entry name" value="CCHC-TYPE DOMAIN-CONTAINING PROTEIN"/>
    <property type="match status" value="1"/>
</dbReference>
<evidence type="ECO:0000256" key="1">
    <source>
        <dbReference type="SAM" id="MobiDB-lite"/>
    </source>
</evidence>
<comment type="caution">
    <text evidence="2">The sequence shown here is derived from an EMBL/GenBank/DDBJ whole genome shotgun (WGS) entry which is preliminary data.</text>
</comment>
<accession>A0ABR0AU33</accession>
<protein>
    <recommendedName>
        <fullName evidence="4">Retrotransposon gag domain-containing protein</fullName>
    </recommendedName>
</protein>
<reference evidence="2 3" key="1">
    <citation type="journal article" date="2023" name="Nucleic Acids Res.">
        <title>The hologenome of Daphnia magna reveals possible DNA methylation and microbiome-mediated evolution of the host genome.</title>
        <authorList>
            <person name="Chaturvedi A."/>
            <person name="Li X."/>
            <person name="Dhandapani V."/>
            <person name="Marshall H."/>
            <person name="Kissane S."/>
            <person name="Cuenca-Cambronero M."/>
            <person name="Asole G."/>
            <person name="Calvet F."/>
            <person name="Ruiz-Romero M."/>
            <person name="Marangio P."/>
            <person name="Guigo R."/>
            <person name="Rago D."/>
            <person name="Mirbahai L."/>
            <person name="Eastwood N."/>
            <person name="Colbourne J.K."/>
            <person name="Zhou J."/>
            <person name="Mallon E."/>
            <person name="Orsini L."/>
        </authorList>
    </citation>
    <scope>NUCLEOTIDE SEQUENCE [LARGE SCALE GENOMIC DNA]</scope>
    <source>
        <strain evidence="2">LRV0_1</strain>
    </source>
</reference>
<dbReference type="Proteomes" id="UP001234178">
    <property type="component" value="Unassembled WGS sequence"/>
</dbReference>
<dbReference type="EMBL" id="JAOYFB010000039">
    <property type="protein sequence ID" value="KAK4028623.1"/>
    <property type="molecule type" value="Genomic_DNA"/>
</dbReference>
<evidence type="ECO:0000313" key="3">
    <source>
        <dbReference type="Proteomes" id="UP001234178"/>
    </source>
</evidence>
<evidence type="ECO:0008006" key="4">
    <source>
        <dbReference type="Google" id="ProtNLM"/>
    </source>
</evidence>
<evidence type="ECO:0000313" key="2">
    <source>
        <dbReference type="EMBL" id="KAK4028623.1"/>
    </source>
</evidence>
<feature type="region of interest" description="Disordered" evidence="1">
    <location>
        <begin position="289"/>
        <end position="308"/>
    </location>
</feature>
<dbReference type="PANTHER" id="PTHR33223">
    <property type="entry name" value="CCHC-TYPE DOMAIN-CONTAINING PROTEIN"/>
    <property type="match status" value="1"/>
</dbReference>
<feature type="region of interest" description="Disordered" evidence="1">
    <location>
        <begin position="220"/>
        <end position="279"/>
    </location>
</feature>
<feature type="compositionally biased region" description="Basic and acidic residues" evidence="1">
    <location>
        <begin position="234"/>
        <end position="263"/>
    </location>
</feature>